<organism evidence="2 3">
    <name type="scientific">Pseudodonghicola flavimaris</name>
    <dbReference type="NCBI Taxonomy" id="3050036"/>
    <lineage>
        <taxon>Bacteria</taxon>
        <taxon>Pseudomonadati</taxon>
        <taxon>Pseudomonadota</taxon>
        <taxon>Alphaproteobacteria</taxon>
        <taxon>Rhodobacterales</taxon>
        <taxon>Paracoccaceae</taxon>
        <taxon>Pseudodonghicola</taxon>
    </lineage>
</organism>
<evidence type="ECO:0000313" key="3">
    <source>
        <dbReference type="Proteomes" id="UP001243757"/>
    </source>
</evidence>
<comment type="caution">
    <text evidence="2">The sequence shown here is derived from an EMBL/GenBank/DDBJ whole genome shotgun (WGS) entry which is preliminary data.</text>
</comment>
<sequence length="127" mass="13571">MSPAQFPADRAAYLRAHAWLAAAAMAGAMLILWIAGNPHIWTGGVAGLAAIALRGWYLASEELTAVWAVEGAELTGPGGQRIALRRIETVRTIGSFVQVITTDGHKYLIKYQADPQATMAAIERARA</sequence>
<proteinExistence type="predicted"/>
<keyword evidence="1" id="KW-0472">Membrane</keyword>
<dbReference type="EMBL" id="JASNJD010000003">
    <property type="protein sequence ID" value="MDK3017248.1"/>
    <property type="molecule type" value="Genomic_DNA"/>
</dbReference>
<evidence type="ECO:0000313" key="2">
    <source>
        <dbReference type="EMBL" id="MDK3017248.1"/>
    </source>
</evidence>
<keyword evidence="1" id="KW-0812">Transmembrane</keyword>
<gene>
    <name evidence="2" type="ORF">QO033_06140</name>
</gene>
<dbReference type="Proteomes" id="UP001243757">
    <property type="component" value="Unassembled WGS sequence"/>
</dbReference>
<keyword evidence="1" id="KW-1133">Transmembrane helix</keyword>
<name>A0ABT7EY22_9RHOB</name>
<feature type="transmembrane region" description="Helical" evidence="1">
    <location>
        <begin position="12"/>
        <end position="34"/>
    </location>
</feature>
<evidence type="ECO:0008006" key="4">
    <source>
        <dbReference type="Google" id="ProtNLM"/>
    </source>
</evidence>
<feature type="transmembrane region" description="Helical" evidence="1">
    <location>
        <begin position="40"/>
        <end position="59"/>
    </location>
</feature>
<dbReference type="RefSeq" id="WP_284480063.1">
    <property type="nucleotide sequence ID" value="NZ_JASNJD010000003.1"/>
</dbReference>
<evidence type="ECO:0000256" key="1">
    <source>
        <dbReference type="SAM" id="Phobius"/>
    </source>
</evidence>
<accession>A0ABT7EY22</accession>
<protein>
    <recommendedName>
        <fullName evidence="4">PH domain-containing protein</fullName>
    </recommendedName>
</protein>
<keyword evidence="3" id="KW-1185">Reference proteome</keyword>
<reference evidence="2 3" key="1">
    <citation type="submission" date="2023-05" db="EMBL/GenBank/DDBJ databases">
        <title>Pseudodonghicola sp. nov.</title>
        <authorList>
            <person name="Huang J."/>
        </authorList>
    </citation>
    <scope>NUCLEOTIDE SEQUENCE [LARGE SCALE GENOMIC DNA]</scope>
    <source>
        <strain evidence="2 3">IC7</strain>
    </source>
</reference>